<comment type="caution">
    <text evidence="2">The sequence shown here is derived from an EMBL/GenBank/DDBJ whole genome shotgun (WGS) entry which is preliminary data.</text>
</comment>
<gene>
    <name evidence="2" type="ORF">GCM10017620_24620</name>
</gene>
<feature type="region of interest" description="Disordered" evidence="1">
    <location>
        <begin position="87"/>
        <end position="114"/>
    </location>
</feature>
<name>A0ABQ5T9K7_9CAUL</name>
<proteinExistence type="predicted"/>
<evidence type="ECO:0000256" key="1">
    <source>
        <dbReference type="SAM" id="MobiDB-lite"/>
    </source>
</evidence>
<accession>A0ABQ5T9K7</accession>
<evidence type="ECO:0000313" key="3">
    <source>
        <dbReference type="Proteomes" id="UP001143509"/>
    </source>
</evidence>
<dbReference type="EMBL" id="BSFD01000009">
    <property type="protein sequence ID" value="GLK49489.1"/>
    <property type="molecule type" value="Genomic_DNA"/>
</dbReference>
<evidence type="ECO:0000313" key="2">
    <source>
        <dbReference type="EMBL" id="GLK49489.1"/>
    </source>
</evidence>
<reference evidence="2" key="2">
    <citation type="submission" date="2023-01" db="EMBL/GenBank/DDBJ databases">
        <authorList>
            <person name="Sun Q."/>
            <person name="Evtushenko L."/>
        </authorList>
    </citation>
    <scope>NUCLEOTIDE SEQUENCE</scope>
    <source>
        <strain evidence="2">VKM B-1499</strain>
    </source>
</reference>
<sequence length="114" mass="13055">MWVEAGFDPESYWRQTPRLYDIAIRARIRVREQEQQGRAWLAWHVAALPKMKRFPGLKELLGQRPKARVQTPSRIEAELKRMFGLKRNEPWPVAQPSAPCASSSDSTAAPSPTD</sequence>
<keyword evidence="3" id="KW-1185">Reference proteome</keyword>
<dbReference type="RefSeq" id="WP_271165684.1">
    <property type="nucleotide sequence ID" value="NZ_BSFD01000009.1"/>
</dbReference>
<feature type="compositionally biased region" description="Low complexity" evidence="1">
    <location>
        <begin position="92"/>
        <end position="114"/>
    </location>
</feature>
<protein>
    <submittedName>
        <fullName evidence="2">Uncharacterized protein</fullName>
    </submittedName>
</protein>
<organism evidence="2 3">
    <name type="scientific">Brevundimonas intermedia</name>
    <dbReference type="NCBI Taxonomy" id="74315"/>
    <lineage>
        <taxon>Bacteria</taxon>
        <taxon>Pseudomonadati</taxon>
        <taxon>Pseudomonadota</taxon>
        <taxon>Alphaproteobacteria</taxon>
        <taxon>Caulobacterales</taxon>
        <taxon>Caulobacteraceae</taxon>
        <taxon>Brevundimonas</taxon>
    </lineage>
</organism>
<reference evidence="2" key="1">
    <citation type="journal article" date="2014" name="Int. J. Syst. Evol. Microbiol.">
        <title>Complete genome of a new Firmicutes species belonging to the dominant human colonic microbiota ('Ruminococcus bicirculans') reveals two chromosomes and a selective capacity to utilize plant glucans.</title>
        <authorList>
            <consortium name="NISC Comparative Sequencing Program"/>
            <person name="Wegmann U."/>
            <person name="Louis P."/>
            <person name="Goesmann A."/>
            <person name="Henrissat B."/>
            <person name="Duncan S.H."/>
            <person name="Flint H.J."/>
        </authorList>
    </citation>
    <scope>NUCLEOTIDE SEQUENCE</scope>
    <source>
        <strain evidence="2">VKM B-1499</strain>
    </source>
</reference>
<dbReference type="Proteomes" id="UP001143509">
    <property type="component" value="Unassembled WGS sequence"/>
</dbReference>